<dbReference type="Pfam" id="PF01565">
    <property type="entry name" value="FAD_binding_4"/>
    <property type="match status" value="1"/>
</dbReference>
<dbReference type="GO" id="GO:0003824">
    <property type="term" value="F:catalytic activity"/>
    <property type="evidence" value="ECO:0007669"/>
    <property type="project" value="InterPro"/>
</dbReference>
<name>A0A8J3DZG2_9HYPH</name>
<feature type="domain" description="FAD-binding PCMH-type" evidence="4">
    <location>
        <begin position="39"/>
        <end position="223"/>
    </location>
</feature>
<dbReference type="InterPro" id="IPR016167">
    <property type="entry name" value="FAD-bd_PCMH_sub1"/>
</dbReference>
<accession>A0A8J3DZG2</accession>
<evidence type="ECO:0000256" key="2">
    <source>
        <dbReference type="ARBA" id="ARBA00022630"/>
    </source>
</evidence>
<dbReference type="GO" id="GO:0022904">
    <property type="term" value="P:respiratory electron transport chain"/>
    <property type="evidence" value="ECO:0007669"/>
    <property type="project" value="TreeGrafter"/>
</dbReference>
<organism evidence="5 6">
    <name type="scientific">Tianweitania populi</name>
    <dbReference type="NCBI Taxonomy" id="1607949"/>
    <lineage>
        <taxon>Bacteria</taxon>
        <taxon>Pseudomonadati</taxon>
        <taxon>Pseudomonadota</taxon>
        <taxon>Alphaproteobacteria</taxon>
        <taxon>Hyphomicrobiales</taxon>
        <taxon>Phyllobacteriaceae</taxon>
        <taxon>Tianweitania</taxon>
    </lineage>
</organism>
<keyword evidence="6" id="KW-1185">Reference proteome</keyword>
<dbReference type="InterPro" id="IPR036318">
    <property type="entry name" value="FAD-bd_PCMH-like_sf"/>
</dbReference>
<dbReference type="Gene3D" id="3.30.70.2740">
    <property type="match status" value="1"/>
</dbReference>
<dbReference type="Gene3D" id="3.30.465.10">
    <property type="match status" value="1"/>
</dbReference>
<dbReference type="Proteomes" id="UP000630142">
    <property type="component" value="Unassembled WGS sequence"/>
</dbReference>
<evidence type="ECO:0000259" key="4">
    <source>
        <dbReference type="PROSITE" id="PS51387"/>
    </source>
</evidence>
<dbReference type="AlphaFoldDB" id="A0A8J3DZG2"/>
<reference evidence="5" key="1">
    <citation type="journal article" date="2014" name="Int. J. Syst. Evol. Microbiol.">
        <title>Complete genome sequence of Corynebacterium casei LMG S-19264T (=DSM 44701T), isolated from a smear-ripened cheese.</title>
        <authorList>
            <consortium name="US DOE Joint Genome Institute (JGI-PGF)"/>
            <person name="Walter F."/>
            <person name="Albersmeier A."/>
            <person name="Kalinowski J."/>
            <person name="Ruckert C."/>
        </authorList>
    </citation>
    <scope>NUCLEOTIDE SEQUENCE</scope>
    <source>
        <strain evidence="5">KCTC 42249</strain>
    </source>
</reference>
<dbReference type="InterPro" id="IPR016166">
    <property type="entry name" value="FAD-bd_PCMH"/>
</dbReference>
<dbReference type="Gene3D" id="1.10.45.10">
    <property type="entry name" value="Vanillyl-alcohol Oxidase, Chain A, domain 4"/>
    <property type="match status" value="1"/>
</dbReference>
<dbReference type="InterPro" id="IPR016169">
    <property type="entry name" value="FAD-bd_PCMH_sub2"/>
</dbReference>
<dbReference type="PANTHER" id="PTHR43716:SF2">
    <property type="entry name" value="BLL6224 PROTEIN"/>
    <property type="match status" value="1"/>
</dbReference>
<keyword evidence="2" id="KW-0285">Flavoprotein</keyword>
<dbReference type="Pfam" id="PF02913">
    <property type="entry name" value="FAD-oxidase_C"/>
    <property type="match status" value="1"/>
</dbReference>
<evidence type="ECO:0000256" key="1">
    <source>
        <dbReference type="ARBA" id="ARBA00008000"/>
    </source>
</evidence>
<reference evidence="5" key="2">
    <citation type="submission" date="2020-09" db="EMBL/GenBank/DDBJ databases">
        <authorList>
            <person name="Sun Q."/>
            <person name="Kim S."/>
        </authorList>
    </citation>
    <scope>NUCLEOTIDE SEQUENCE</scope>
    <source>
        <strain evidence="5">KCTC 42249</strain>
    </source>
</reference>
<dbReference type="SUPFAM" id="SSF55103">
    <property type="entry name" value="FAD-linked oxidases, C-terminal domain"/>
    <property type="match status" value="1"/>
</dbReference>
<keyword evidence="3" id="KW-0274">FAD</keyword>
<dbReference type="InterPro" id="IPR006094">
    <property type="entry name" value="Oxid_FAD_bind_N"/>
</dbReference>
<sequence length="489" mass="52194">MPDTDTPLIEKLREIVGEKGLIVDRGEMAPFLTDWRNRRTGDALSVVLPSSTEEVAAVMKLAAAEGQPVFPSGGNTGLCYGAVPETDKPGKLGIVLGLQRMNRIREIDRAANLMTVDAGVVLANIHTAAAEIGRQFPLYLGSEGSAQIGGLISTNAGGTGVVKYGPTRDLVAGLEIVLADGTVLRDLAALAKDNTGYLLRHLFIGAEGTLGIITGAALHLHPEMPNRAHAWVSVASPQSAVDLLAAFQDRAGPYIEAFELVSASQFDLVVKHCERIRIPFEGGIPAWSLMIELSSVDSSTDLNGILEALLESGLENGGILDAVVANSEQQAQDIWHVRHSVSEANKKEGVGVVHDVAVRTSDVPAFIAAADEAAAAKYPHAFTEVVCHLGDGNVHYILMFSHEFWASLPDKEAYALEVEAAIHDVGARFHGTFSAEHGVGRKLTQELARLCNPVRYGLMQQVKALFDPDNRMNPGVLLTPAGTTPPRHN</sequence>
<dbReference type="Gene3D" id="3.30.43.10">
    <property type="entry name" value="Uridine Diphospho-n-acetylenolpyruvylglucosamine Reductase, domain 2"/>
    <property type="match status" value="1"/>
</dbReference>
<dbReference type="InterPro" id="IPR004113">
    <property type="entry name" value="FAD-bd_oxidored_4_C"/>
</dbReference>
<dbReference type="RefSeq" id="WP_244641630.1">
    <property type="nucleotide sequence ID" value="NZ_BMZQ01000007.1"/>
</dbReference>
<evidence type="ECO:0000313" key="5">
    <source>
        <dbReference type="EMBL" id="GHD24269.1"/>
    </source>
</evidence>
<dbReference type="PROSITE" id="PS51387">
    <property type="entry name" value="FAD_PCMH"/>
    <property type="match status" value="1"/>
</dbReference>
<dbReference type="InterPro" id="IPR016171">
    <property type="entry name" value="Vanillyl_alc_oxidase_C-sub2"/>
</dbReference>
<dbReference type="EMBL" id="BMZQ01000007">
    <property type="protein sequence ID" value="GHD24269.1"/>
    <property type="molecule type" value="Genomic_DNA"/>
</dbReference>
<dbReference type="Gene3D" id="3.30.70.2190">
    <property type="match status" value="1"/>
</dbReference>
<evidence type="ECO:0000313" key="6">
    <source>
        <dbReference type="Proteomes" id="UP000630142"/>
    </source>
</evidence>
<gene>
    <name evidence="5" type="ORF">GCM10016234_40300</name>
</gene>
<dbReference type="InterPro" id="IPR051264">
    <property type="entry name" value="FAD-oxidored/transferase_4"/>
</dbReference>
<comment type="caution">
    <text evidence="5">The sequence shown here is derived from an EMBL/GenBank/DDBJ whole genome shotgun (WGS) entry which is preliminary data.</text>
</comment>
<dbReference type="GO" id="GO:0071949">
    <property type="term" value="F:FAD binding"/>
    <property type="evidence" value="ECO:0007669"/>
    <property type="project" value="InterPro"/>
</dbReference>
<evidence type="ECO:0000256" key="3">
    <source>
        <dbReference type="ARBA" id="ARBA00022827"/>
    </source>
</evidence>
<dbReference type="SUPFAM" id="SSF56176">
    <property type="entry name" value="FAD-binding/transporter-associated domain-like"/>
    <property type="match status" value="1"/>
</dbReference>
<dbReference type="PANTHER" id="PTHR43716">
    <property type="entry name" value="D-2-HYDROXYGLUTARATE DEHYDROGENASE, MITOCHONDRIAL"/>
    <property type="match status" value="1"/>
</dbReference>
<proteinExistence type="inferred from homology"/>
<dbReference type="InterPro" id="IPR016164">
    <property type="entry name" value="FAD-linked_Oxase-like_C"/>
</dbReference>
<protein>
    <submittedName>
        <fullName evidence="5">D-2-hydroxyacid dehydrogenase</fullName>
    </submittedName>
</protein>
<comment type="similarity">
    <text evidence="1">Belongs to the FAD-binding oxidoreductase/transferase type 4 family.</text>
</comment>